<name>A0A0B8T3M8_9SPHI</name>
<accession>A0A0B8T3M8</accession>
<gene>
    <name evidence="1" type="ORF">DI53_0422</name>
</gene>
<evidence type="ECO:0000313" key="1">
    <source>
        <dbReference type="EMBL" id="KGE15781.1"/>
    </source>
</evidence>
<dbReference type="OrthoDB" id="9799878at2"/>
<evidence type="ECO:0000313" key="2">
    <source>
        <dbReference type="Proteomes" id="UP000031802"/>
    </source>
</evidence>
<reference evidence="1 2" key="2">
    <citation type="journal article" date="2015" name="PLoS ONE">
        <title>Whole-Genome Optical Mapping and Finished Genome Sequence of Sphingobacterium deserti sp. nov., a New Species Isolated from the Western Desert of China.</title>
        <authorList>
            <person name="Teng C."/>
            <person name="Zhou Z."/>
            <person name="Molnar I."/>
            <person name="Li X."/>
            <person name="Tang R."/>
            <person name="Chen M."/>
            <person name="Wang L."/>
            <person name="Su S."/>
            <person name="Zhang W."/>
            <person name="Lin M."/>
        </authorList>
    </citation>
    <scope>NUCLEOTIDE SEQUENCE [LARGE SCALE GENOMIC DNA]</scope>
    <source>
        <strain evidence="2">ACCC05744</strain>
    </source>
</reference>
<comment type="caution">
    <text evidence="1">The sequence shown here is derived from an EMBL/GenBank/DDBJ whole genome shotgun (WGS) entry which is preliminary data.</text>
</comment>
<dbReference type="eggNOG" id="COG0823">
    <property type="taxonomic scope" value="Bacteria"/>
</dbReference>
<reference evidence="2" key="1">
    <citation type="submission" date="2014-04" db="EMBL/GenBank/DDBJ databases">
        <title>Whole-Genome optical mapping and complete genome sequence of Sphingobacterium deserti sp. nov., a new spaces isolated from desert in the west of China.</title>
        <authorList>
            <person name="Teng C."/>
            <person name="Zhou Z."/>
            <person name="Li X."/>
            <person name="Chen M."/>
            <person name="Lin M."/>
            <person name="Wang L."/>
            <person name="Su S."/>
            <person name="Zhang C."/>
            <person name="Zhang W."/>
        </authorList>
    </citation>
    <scope>NUCLEOTIDE SEQUENCE [LARGE SCALE GENOMIC DNA]</scope>
    <source>
        <strain evidence="2">ACCC05744</strain>
    </source>
</reference>
<sequence>MNKTLITRILISIAICISSDKLMGQIIDNEQAHSSIKWRQIKTENYRLIFPNTFDSAAIKLASQLPSLRIKSSGDLRKNPRTITLILQGNHLSQNGYVQLAPRKSEFFPVPSSTADNQEWLPNLALHELRHVAQFDKLTGRIRGPFFEQLALALYALNLPAWYFEGDAVQIETIHSAGGRGRLPSWEMPIRANVLSGEKYDFNKYVLGSFKDNVPSHYSIGMFINTYLTNQHGIESHEKIMEEMRTKLLRPFNFQRAFKHASGLTPSKMFKEMMNEREGFWKTNDDVNSIHNEIKTKKSRYPSDYILPQLGNNNSLYVLKSSPQSINEIIRIDNDGHEYAVAKTGIQITPYFHIRDKQIAWDEYRKDARFGKQTYNVINILDLPTGKLRTITHKSRYYSPALHPTKDVAAVVEVDEANRSYLVLLDTENGKAIARKTVPKGMHIQQPKFNSTGDKVIVLAVAAEGTNLLEIELEGNRQRLRLAWGNQQLERPFYVGDDVFFKAHFDGIDNIYRLDQSGTTYKVTDARFGAFNASHGADSMLLFNDYRYNGYKLASQKLTTGTSDFTQQVQLYAQPTIDQINDEQTLATTDSLFQVTRYSPTANLVNFHSLSISSTNFESFDNYIPGVFWLSNDVLNTSQIKLGYEYDPNISKSIYSAEVSYRRYLPVFTARYANRGLVGNAVSSNQPGQVIMYDYRDHHATFDIAIPLSVYRQNTVYSYGVNFGTSYTKRYDMSIALRNFNETIAFPLNYQAYFNRNSMRSRMDLAPRWGQNISLTYRHLPFEKQISGQVLSVRTNFYLPGISSNHSLQLRVAAQRSSGRYEGVYDIPMVSGWGNFSSPIVTNTVLVNYRLPLFYPDWSIGSVAYIKRFQGLLFSDFQNIHESSSPKSFGIGISADFNVFRYVLPDVNVAARLAYINDASATRKIMPTFGLSYTY</sequence>
<dbReference type="Proteomes" id="UP000031802">
    <property type="component" value="Unassembled WGS sequence"/>
</dbReference>
<organism evidence="1 2">
    <name type="scientific">Sphingobacterium deserti</name>
    <dbReference type="NCBI Taxonomy" id="1229276"/>
    <lineage>
        <taxon>Bacteria</taxon>
        <taxon>Pseudomonadati</taxon>
        <taxon>Bacteroidota</taxon>
        <taxon>Sphingobacteriia</taxon>
        <taxon>Sphingobacteriales</taxon>
        <taxon>Sphingobacteriaceae</taxon>
        <taxon>Sphingobacterium</taxon>
    </lineage>
</organism>
<dbReference type="RefSeq" id="WP_052071968.1">
    <property type="nucleotide sequence ID" value="NZ_JJMU01000006.1"/>
</dbReference>
<keyword evidence="2" id="KW-1185">Reference proteome</keyword>
<proteinExistence type="predicted"/>
<dbReference type="STRING" id="1229276.DI53_0422"/>
<dbReference type="PATRIC" id="fig|1229276.3.peg.439"/>
<dbReference type="AlphaFoldDB" id="A0A0B8T3M8"/>
<protein>
    <submittedName>
        <fullName evidence="1">Uncharacterized protein</fullName>
    </submittedName>
</protein>
<dbReference type="EMBL" id="JJMU01000006">
    <property type="protein sequence ID" value="KGE15781.1"/>
    <property type="molecule type" value="Genomic_DNA"/>
</dbReference>
<dbReference type="SUPFAM" id="SSF82171">
    <property type="entry name" value="DPP6 N-terminal domain-like"/>
    <property type="match status" value="1"/>
</dbReference>